<keyword evidence="4" id="KW-1185">Reference proteome</keyword>
<dbReference type="InterPro" id="IPR047057">
    <property type="entry name" value="MerR_fam"/>
</dbReference>
<dbReference type="SMART" id="SM00422">
    <property type="entry name" value="HTH_MERR"/>
    <property type="match status" value="1"/>
</dbReference>
<dbReference type="PRINTS" id="PR00040">
    <property type="entry name" value="HTHMERR"/>
</dbReference>
<proteinExistence type="predicted"/>
<dbReference type="PROSITE" id="PS00552">
    <property type="entry name" value="HTH_MERR_1"/>
    <property type="match status" value="1"/>
</dbReference>
<dbReference type="PANTHER" id="PTHR30204">
    <property type="entry name" value="REDOX-CYCLING DRUG-SENSING TRANSCRIPTIONAL ACTIVATOR SOXR"/>
    <property type="match status" value="1"/>
</dbReference>
<keyword evidence="1" id="KW-0238">DNA-binding</keyword>
<reference evidence="3 4" key="1">
    <citation type="submission" date="2020-02" db="EMBL/GenBank/DDBJ databases">
        <authorList>
            <person name="Kim M.K."/>
        </authorList>
    </citation>
    <scope>NUCLEOTIDE SEQUENCE [LARGE SCALE GENOMIC DNA]</scope>
    <source>
        <strain evidence="3 4">17J57-3</strain>
    </source>
</reference>
<dbReference type="SUPFAM" id="SSF46955">
    <property type="entry name" value="Putative DNA-binding domain"/>
    <property type="match status" value="1"/>
</dbReference>
<dbReference type="GO" id="GO:0003677">
    <property type="term" value="F:DNA binding"/>
    <property type="evidence" value="ECO:0007669"/>
    <property type="project" value="UniProtKB-KW"/>
</dbReference>
<dbReference type="PANTHER" id="PTHR30204:SF90">
    <property type="entry name" value="HTH-TYPE TRANSCRIPTIONAL ACTIVATOR MTA"/>
    <property type="match status" value="1"/>
</dbReference>
<evidence type="ECO:0000313" key="3">
    <source>
        <dbReference type="EMBL" id="NEX63936.1"/>
    </source>
</evidence>
<name>A0A6B3SXP2_9BURK</name>
<comment type="caution">
    <text evidence="3">The sequence shown here is derived from an EMBL/GenBank/DDBJ whole genome shotgun (WGS) entry which is preliminary data.</text>
</comment>
<dbReference type="GO" id="GO:0003700">
    <property type="term" value="F:DNA-binding transcription factor activity"/>
    <property type="evidence" value="ECO:0007669"/>
    <property type="project" value="InterPro"/>
</dbReference>
<gene>
    <name evidence="3" type="ORF">G3574_22880</name>
</gene>
<sequence length="345" mass="39070">MTDMLLKVGELARRTGLTVRTLHHYDEIGLLRPSARSGAGYRLYDLDDIERLHRIQALRQLDIPLAEIAALLQSDSADLGTVIDRQIAALEQQAERALLLRDRLASLRRLVHLKDEANVGDWLDTLAMMAVYDRYFTPEELQRLRARENTHTAILERLVGQVRDLMQRGVSPASPEALALAGPWLVHSLEHMAGDSRLIHKLDALHREQSEIQRLTGVDRAMLDYMTEATAEYRLGLYAKHLDPATIAEIRPRYFAHYRAWPSLIARAHDLQEQGVSPASPEAQMLAASWVKVFQDTWGADPVMREKVRAIHVREPDIMAGSGFAAQTMEFVTLAISHWQGKEKK</sequence>
<dbReference type="InterPro" id="IPR000551">
    <property type="entry name" value="MerR-type_HTH_dom"/>
</dbReference>
<accession>A0A6B3SXP2</accession>
<organism evidence="3 4">
    <name type="scientific">Noviherbaspirillum galbum</name>
    <dbReference type="NCBI Taxonomy" id="2709383"/>
    <lineage>
        <taxon>Bacteria</taxon>
        <taxon>Pseudomonadati</taxon>
        <taxon>Pseudomonadota</taxon>
        <taxon>Betaproteobacteria</taxon>
        <taxon>Burkholderiales</taxon>
        <taxon>Oxalobacteraceae</taxon>
        <taxon>Noviherbaspirillum</taxon>
    </lineage>
</organism>
<dbReference type="Gene3D" id="1.10.1660.10">
    <property type="match status" value="1"/>
</dbReference>
<dbReference type="Pfam" id="PF13411">
    <property type="entry name" value="MerR_1"/>
    <property type="match status" value="1"/>
</dbReference>
<dbReference type="RefSeq" id="WP_163967871.1">
    <property type="nucleotide sequence ID" value="NZ_JAAIVB010000078.1"/>
</dbReference>
<dbReference type="EMBL" id="JAAIVB010000078">
    <property type="protein sequence ID" value="NEX63936.1"/>
    <property type="molecule type" value="Genomic_DNA"/>
</dbReference>
<protein>
    <submittedName>
        <fullName evidence="3">MerR family transcriptional regulator</fullName>
    </submittedName>
</protein>
<dbReference type="CDD" id="cd01106">
    <property type="entry name" value="HTH_TipAL-Mta"/>
    <property type="match status" value="1"/>
</dbReference>
<dbReference type="AlphaFoldDB" id="A0A6B3SXP2"/>
<evidence type="ECO:0000259" key="2">
    <source>
        <dbReference type="PROSITE" id="PS50937"/>
    </source>
</evidence>
<dbReference type="Proteomes" id="UP000482155">
    <property type="component" value="Unassembled WGS sequence"/>
</dbReference>
<evidence type="ECO:0000256" key="1">
    <source>
        <dbReference type="ARBA" id="ARBA00023125"/>
    </source>
</evidence>
<evidence type="ECO:0000313" key="4">
    <source>
        <dbReference type="Proteomes" id="UP000482155"/>
    </source>
</evidence>
<dbReference type="PROSITE" id="PS50937">
    <property type="entry name" value="HTH_MERR_2"/>
    <property type="match status" value="1"/>
</dbReference>
<dbReference type="InterPro" id="IPR009061">
    <property type="entry name" value="DNA-bd_dom_put_sf"/>
</dbReference>
<feature type="domain" description="HTH merR-type" evidence="2">
    <location>
        <begin position="5"/>
        <end position="74"/>
    </location>
</feature>